<comment type="caution">
    <text evidence="1">The sequence shown here is derived from an EMBL/GenBank/DDBJ whole genome shotgun (WGS) entry which is preliminary data.</text>
</comment>
<sequence>MNDEKMSEKNIMLQFDDGSFSVMFVEVEERLDNKAVLTKIRTEFHPTNLKGFLKWCNDDWDEESFDWNVKNLAEETGVFLSRKTSLKIRTDTLKLLGRIIWIGQNRFKIV</sequence>
<proteinExistence type="predicted"/>
<accession>A0A133U7Q3</accession>
<dbReference type="Proteomes" id="UP000070589">
    <property type="component" value="Unassembled WGS sequence"/>
</dbReference>
<evidence type="ECO:0000313" key="1">
    <source>
        <dbReference type="EMBL" id="KXA90218.1"/>
    </source>
</evidence>
<organism evidence="1 2">
    <name type="scientific">candidate division MSBL1 archaeon SCGC-AAA259D14</name>
    <dbReference type="NCBI Taxonomy" id="1698261"/>
    <lineage>
        <taxon>Archaea</taxon>
        <taxon>Methanobacteriati</taxon>
        <taxon>Methanobacteriota</taxon>
        <taxon>candidate division MSBL1</taxon>
    </lineage>
</organism>
<reference evidence="1 2" key="1">
    <citation type="journal article" date="2016" name="Sci. Rep.">
        <title>Metabolic traits of an uncultured archaeal lineage -MSBL1- from brine pools of the Red Sea.</title>
        <authorList>
            <person name="Mwirichia R."/>
            <person name="Alam I."/>
            <person name="Rashid M."/>
            <person name="Vinu M."/>
            <person name="Ba-Alawi W."/>
            <person name="Anthony Kamau A."/>
            <person name="Kamanda Ngugi D."/>
            <person name="Goker M."/>
            <person name="Klenk H.P."/>
            <person name="Bajic V."/>
            <person name="Stingl U."/>
        </authorList>
    </citation>
    <scope>NUCLEOTIDE SEQUENCE [LARGE SCALE GENOMIC DNA]</scope>
    <source>
        <strain evidence="1">SCGC-AAA259D14</strain>
    </source>
</reference>
<gene>
    <name evidence="1" type="ORF">AKJ62_01365</name>
</gene>
<evidence type="ECO:0000313" key="2">
    <source>
        <dbReference type="Proteomes" id="UP000070589"/>
    </source>
</evidence>
<keyword evidence="2" id="KW-1185">Reference proteome</keyword>
<name>A0A133U7Q3_9EURY</name>
<dbReference type="AlphaFoldDB" id="A0A133U7Q3"/>
<protein>
    <submittedName>
        <fullName evidence="1">Uncharacterized protein</fullName>
    </submittedName>
</protein>
<dbReference type="EMBL" id="LHXL01000010">
    <property type="protein sequence ID" value="KXA90218.1"/>
    <property type="molecule type" value="Genomic_DNA"/>
</dbReference>